<evidence type="ECO:0000313" key="1">
    <source>
        <dbReference type="EMBL" id="QTC92904.1"/>
    </source>
</evidence>
<reference evidence="1" key="1">
    <citation type="submission" date="2020-09" db="EMBL/GenBank/DDBJ databases">
        <title>Brevundimonas sp. LVF2 isolated from a puddle in Goettingen, Germany.</title>
        <authorList>
            <person name="Friedrich I."/>
            <person name="Klassen A."/>
            <person name="Hannes N."/>
            <person name="Schneider D."/>
            <person name="Hertel R."/>
            <person name="Daniel R."/>
        </authorList>
    </citation>
    <scope>NUCLEOTIDE SEQUENCE</scope>
    <source>
        <strain evidence="1">LVF2</strain>
    </source>
</reference>
<sequence length="179" mass="19552">MSLALPFSETVRLNEIGAGLKRTLEPDAAVRARIARSLDLASLDAFEAEVALAPNPDLGPHLGKGGWKLTGRVKASAVQTCGITLEPLPVEIDERFAVDLVEQAPERPEDEEFEIGVDDEIADVIEDGRIDLGQYAVEQLALNLDPFPRKPGVEFVQPEEPKEISPFAVLKQFKPKDEA</sequence>
<protein>
    <submittedName>
        <fullName evidence="1">DUF177 domain-containing protein</fullName>
    </submittedName>
</protein>
<dbReference type="AlphaFoldDB" id="A0A975GXI2"/>
<evidence type="ECO:0000313" key="2">
    <source>
        <dbReference type="Proteomes" id="UP000663918"/>
    </source>
</evidence>
<gene>
    <name evidence="1" type="ORF">IFJ75_08700</name>
</gene>
<dbReference type="EMBL" id="CP062222">
    <property type="protein sequence ID" value="QTC92904.1"/>
    <property type="molecule type" value="Genomic_DNA"/>
</dbReference>
<dbReference type="InterPro" id="IPR003772">
    <property type="entry name" value="YceD"/>
</dbReference>
<name>A0A975GXI2_9CAUL</name>
<dbReference type="Pfam" id="PF02620">
    <property type="entry name" value="YceD"/>
    <property type="match status" value="1"/>
</dbReference>
<keyword evidence="2" id="KW-1185">Reference proteome</keyword>
<dbReference type="RefSeq" id="WP_207932185.1">
    <property type="nucleotide sequence ID" value="NZ_CP062222.1"/>
</dbReference>
<organism evidence="1 2">
    <name type="scientific">Brevundimonas goettingensis</name>
    <dbReference type="NCBI Taxonomy" id="2774190"/>
    <lineage>
        <taxon>Bacteria</taxon>
        <taxon>Pseudomonadati</taxon>
        <taxon>Pseudomonadota</taxon>
        <taxon>Alphaproteobacteria</taxon>
        <taxon>Caulobacterales</taxon>
        <taxon>Caulobacteraceae</taxon>
        <taxon>Brevundimonas</taxon>
    </lineage>
</organism>
<dbReference type="KEGG" id="bgoe:IFJ75_08700"/>
<accession>A0A975GXI2</accession>
<dbReference type="Proteomes" id="UP000663918">
    <property type="component" value="Chromosome"/>
</dbReference>
<proteinExistence type="predicted"/>